<evidence type="ECO:0000313" key="1">
    <source>
        <dbReference type="EMBL" id="KAF0747838.1"/>
    </source>
</evidence>
<comment type="caution">
    <text evidence="1">The sequence shown here is derived from an EMBL/GenBank/DDBJ whole genome shotgun (WGS) entry which is preliminary data.</text>
</comment>
<proteinExistence type="predicted"/>
<sequence>MTRSPRSPLLKFHKPVGNTTASGIYVSPYLSCKDCNALNFINAVPLGMGYNLVSTGKPPVVPGKHTFDIQTTFASLEREVLPTCVGCGRTLHLAVGALDFSPVLADQATAFQKSGVARHNAAIQLQCAGRGLLARKEALRRRLEKARRDELERLAAIAIQRRMRGVISRQTTRIQSGVRIIHWTHPLITSMLLDEDKHDLATKTALFWFHDDDLELICTDYRQYLNRCGPLMTLQRFETNVVCFVHRINDMERRMAIRIQASWRGLQARRAVKMLKRAMGAIEERRFNAAVLLQRTVRRYAGGKLTRRHSFQRRQEKIRQRAKAVCLKQRRANGLQRDVDQVKALYQSYRRKTDRVATWVVPTNVPRNPVEVQSDTQVLAAFAKSFGSFVSCAAQKHKAGHTEALRQIHKFNAKSRCSPPKKLQPMMVIDTHKTTFS</sequence>
<dbReference type="Proteomes" id="UP000469452">
    <property type="component" value="Unassembled WGS sequence"/>
</dbReference>
<accession>A0A6A5A269</accession>
<gene>
    <name evidence="1" type="ORF">AaE_007571</name>
</gene>
<dbReference type="InterPro" id="IPR000048">
    <property type="entry name" value="IQ_motif_EF-hand-BS"/>
</dbReference>
<organism evidence="1 2">
    <name type="scientific">Aphanomyces astaci</name>
    <name type="common">Crayfish plague agent</name>
    <dbReference type="NCBI Taxonomy" id="112090"/>
    <lineage>
        <taxon>Eukaryota</taxon>
        <taxon>Sar</taxon>
        <taxon>Stramenopiles</taxon>
        <taxon>Oomycota</taxon>
        <taxon>Saprolegniomycetes</taxon>
        <taxon>Saprolegniales</taxon>
        <taxon>Verrucalvaceae</taxon>
        <taxon>Aphanomyces</taxon>
    </lineage>
</organism>
<dbReference type="VEuPathDB" id="FungiDB:H257_01504"/>
<dbReference type="SMART" id="SM00015">
    <property type="entry name" value="IQ"/>
    <property type="match status" value="3"/>
</dbReference>
<evidence type="ECO:0000313" key="2">
    <source>
        <dbReference type="Proteomes" id="UP000469452"/>
    </source>
</evidence>
<dbReference type="AlphaFoldDB" id="A0A6A5A269"/>
<reference evidence="1 2" key="1">
    <citation type="submission" date="2019-06" db="EMBL/GenBank/DDBJ databases">
        <title>Genomics analysis of Aphanomyces spp. identifies a new class of oomycete effector associated with host adaptation.</title>
        <authorList>
            <person name="Gaulin E."/>
        </authorList>
    </citation>
    <scope>NUCLEOTIDE SEQUENCE [LARGE SCALE GENOMIC DNA]</scope>
    <source>
        <strain evidence="1 2">E</strain>
    </source>
</reference>
<dbReference type="Pfam" id="PF00612">
    <property type="entry name" value="IQ"/>
    <property type="match status" value="2"/>
</dbReference>
<protein>
    <submittedName>
        <fullName evidence="1">Uncharacterized protein</fullName>
    </submittedName>
</protein>
<dbReference type="EMBL" id="VJMI01013414">
    <property type="protein sequence ID" value="KAF0747838.1"/>
    <property type="molecule type" value="Genomic_DNA"/>
</dbReference>
<name>A0A6A5A269_APHAT</name>
<dbReference type="PROSITE" id="PS50096">
    <property type="entry name" value="IQ"/>
    <property type="match status" value="3"/>
</dbReference>